<sequence>MSLARKDKDRRKVRYQSTISLSTSTSSLSSRSRSRSRAHKVCKVTKNLSSSTRCQRGENSASARLPQIISHNLISLINQFENLDNVSASTTIARISSSNRSREFSRKQKKNQITDRCDGSPDLEISNRVEETRGKSPRDNPSQYDNTLVYSNSLKPQFKVNSDLDVEKGQTQQSNSNFVDEETVRKDCQSCRRRLNLTSAASTQIVANDNNRVVSMQEKIKFFDGSASAIANNKSRFCEITQVKSKPVEVQESRDINEKNNLDVWQKQVKTQTSCMDPSKIISDKKPNKRSSVFDSKITNQLSTKKRSPNNCNFNISTDFASIPERRKGKVALKSMYSEKNRNSPVCSADFKNKLKIKDLGQDVGEGQKLKHGSLNTKLNMKKLSRKPSNKIEALFRQSVDQTHDTSENNQNHMNESYISPKIKLKFHKGEDQNNQMVSQEELNAKKEAKFLSIRKKFEIKILPEESIKKDNYVSDKQDSSSLQSSKQDKKLSRGLIDRLPTYSSESLLKRYKNTKTELVSPEVAEKFVIAETPLVTSSMKKTGITQENSQKKISTSSSTLFRDKVVQSNPINTQKPDFYLPKRMAPVASSGLVGEKVKQFENIKSLRVSGAFPTRRSITRRLNRSLRGFFEYWGSHEKMRGKNESSSVDELEDFCEEFQCIDTQRKKSKGILNFNIASSKNPPKATNINEYPEKSFDSSSPDEMDVWIIKKVNCGLKQPKPLRAVEIKSMVLLCSSFSSGSGVR</sequence>
<feature type="compositionally biased region" description="Basic and acidic residues" evidence="1">
    <location>
        <begin position="100"/>
        <end position="138"/>
    </location>
</feature>
<dbReference type="AlphaFoldDB" id="A0A420HN41"/>
<protein>
    <submittedName>
        <fullName evidence="2">Uncharacterized protein</fullName>
    </submittedName>
</protein>
<reference evidence="2 3" key="1">
    <citation type="journal article" date="2018" name="BMC Genomics">
        <title>Comparative genome analyses reveal sequence features reflecting distinct modes of host-adaptation between dicot and monocot powdery mildew.</title>
        <authorList>
            <person name="Wu Y."/>
            <person name="Ma X."/>
            <person name="Pan Z."/>
            <person name="Kale S.D."/>
            <person name="Song Y."/>
            <person name="King H."/>
            <person name="Zhang Q."/>
            <person name="Presley C."/>
            <person name="Deng X."/>
            <person name="Wei C.I."/>
            <person name="Xiao S."/>
        </authorList>
    </citation>
    <scope>NUCLEOTIDE SEQUENCE [LARGE SCALE GENOMIC DNA]</scope>
    <source>
        <strain evidence="2">UMSG2</strain>
    </source>
</reference>
<evidence type="ECO:0000256" key="1">
    <source>
        <dbReference type="SAM" id="MobiDB-lite"/>
    </source>
</evidence>
<dbReference type="OrthoDB" id="3597533at2759"/>
<feature type="compositionally biased region" description="Low complexity" evidence="1">
    <location>
        <begin position="17"/>
        <end position="31"/>
    </location>
</feature>
<gene>
    <name evidence="2" type="ORF">OnM2_064056</name>
</gene>
<feature type="compositionally biased region" description="Basic residues" evidence="1">
    <location>
        <begin position="32"/>
        <end position="43"/>
    </location>
</feature>
<dbReference type="Proteomes" id="UP000286134">
    <property type="component" value="Unassembled WGS sequence"/>
</dbReference>
<feature type="region of interest" description="Disordered" evidence="1">
    <location>
        <begin position="96"/>
        <end position="147"/>
    </location>
</feature>
<feature type="region of interest" description="Disordered" evidence="1">
    <location>
        <begin position="473"/>
        <end position="494"/>
    </location>
</feature>
<feature type="region of interest" description="Disordered" evidence="1">
    <location>
        <begin position="1"/>
        <end position="44"/>
    </location>
</feature>
<name>A0A420HN41_9PEZI</name>
<evidence type="ECO:0000313" key="2">
    <source>
        <dbReference type="EMBL" id="RKF58874.1"/>
    </source>
</evidence>
<organism evidence="2 3">
    <name type="scientific">Erysiphe neolycopersici</name>
    <dbReference type="NCBI Taxonomy" id="212602"/>
    <lineage>
        <taxon>Eukaryota</taxon>
        <taxon>Fungi</taxon>
        <taxon>Dikarya</taxon>
        <taxon>Ascomycota</taxon>
        <taxon>Pezizomycotina</taxon>
        <taxon>Leotiomycetes</taxon>
        <taxon>Erysiphales</taxon>
        <taxon>Erysiphaceae</taxon>
        <taxon>Erysiphe</taxon>
    </lineage>
</organism>
<evidence type="ECO:0000313" key="3">
    <source>
        <dbReference type="Proteomes" id="UP000286134"/>
    </source>
</evidence>
<proteinExistence type="predicted"/>
<comment type="caution">
    <text evidence="2">The sequence shown here is derived from an EMBL/GenBank/DDBJ whole genome shotgun (WGS) entry which is preliminary data.</text>
</comment>
<keyword evidence="3" id="KW-1185">Reference proteome</keyword>
<dbReference type="EMBL" id="MCFK01006480">
    <property type="protein sequence ID" value="RKF58874.1"/>
    <property type="molecule type" value="Genomic_DNA"/>
</dbReference>
<accession>A0A420HN41</accession>